<proteinExistence type="predicted"/>
<evidence type="ECO:0000313" key="1">
    <source>
        <dbReference type="EMBL" id="NAW51296.1"/>
    </source>
</evidence>
<sequence length="224" mass="25502">MKTRLFFTLIFSFIVLLFPAQKKKTIKDSSATTDKEVYHSHIMVGIDVLNLGLMAFTEDRRLQGFVSMHIHPKLYALADVGYEKNRYNKNGYNVLANGFFIKAGSVYMLSSDSHFLENGFYAGGKVAASFYQQDIKSIPIRGFQGYDSFESFPKSSQSSYWLEGAVGGRVSLLSSRFFIDLQLQPKYMIYTTKQEKIEPMAVPGFGTNSNKFKLGISWNLAYWF</sequence>
<keyword evidence="2" id="KW-1185">Reference proteome</keyword>
<protein>
    <recommendedName>
        <fullName evidence="3">Autotransporter domain-containing protein</fullName>
    </recommendedName>
</protein>
<gene>
    <name evidence="1" type="ORF">GNY06_07860</name>
</gene>
<dbReference type="AlphaFoldDB" id="A0A845PWQ5"/>
<evidence type="ECO:0000313" key="2">
    <source>
        <dbReference type="Proteomes" id="UP000553459"/>
    </source>
</evidence>
<organism evidence="1 2">
    <name type="scientific">Elizabethkingia argenteiflava</name>
    <dbReference type="NCBI Taxonomy" id="2681556"/>
    <lineage>
        <taxon>Bacteria</taxon>
        <taxon>Pseudomonadati</taxon>
        <taxon>Bacteroidota</taxon>
        <taxon>Flavobacteriia</taxon>
        <taxon>Flavobacteriales</taxon>
        <taxon>Weeksellaceae</taxon>
        <taxon>Elizabethkingia</taxon>
    </lineage>
</organism>
<comment type="caution">
    <text evidence="1">The sequence shown here is derived from an EMBL/GenBank/DDBJ whole genome shotgun (WGS) entry which is preliminary data.</text>
</comment>
<dbReference type="Pfam" id="PF19515">
    <property type="entry name" value="DUF6048"/>
    <property type="match status" value="1"/>
</dbReference>
<dbReference type="InterPro" id="IPR046111">
    <property type="entry name" value="DUF6048"/>
</dbReference>
<evidence type="ECO:0008006" key="3">
    <source>
        <dbReference type="Google" id="ProtNLM"/>
    </source>
</evidence>
<name>A0A845PWQ5_9FLAO</name>
<accession>A0A845PWQ5</accession>
<reference evidence="1 2" key="1">
    <citation type="submission" date="2019-11" db="EMBL/GenBank/DDBJ databases">
        <title>Characterization of Elizabethkingia argenteiflava sp. nov., isolated from inner surface of Soybean Pods.</title>
        <authorList>
            <person name="Mo S."/>
        </authorList>
    </citation>
    <scope>NUCLEOTIDE SEQUENCE [LARGE SCALE GENOMIC DNA]</scope>
    <source>
        <strain evidence="1 2">YB22</strain>
    </source>
</reference>
<dbReference type="EMBL" id="JAAABJ010000518">
    <property type="protein sequence ID" value="NAW51296.1"/>
    <property type="molecule type" value="Genomic_DNA"/>
</dbReference>
<dbReference type="Proteomes" id="UP000553459">
    <property type="component" value="Unassembled WGS sequence"/>
</dbReference>